<gene>
    <name evidence="3" type="ORF">MAE02_68350</name>
</gene>
<keyword evidence="4" id="KW-1185">Reference proteome</keyword>
<dbReference type="InterPro" id="IPR050639">
    <property type="entry name" value="SSR_resolvase"/>
</dbReference>
<feature type="region of interest" description="Disordered" evidence="1">
    <location>
        <begin position="273"/>
        <end position="318"/>
    </location>
</feature>
<dbReference type="GO" id="GO:0003677">
    <property type="term" value="F:DNA binding"/>
    <property type="evidence" value="ECO:0007669"/>
    <property type="project" value="InterPro"/>
</dbReference>
<dbReference type="InterPro" id="IPR011109">
    <property type="entry name" value="DNA_bind_recombinase_dom"/>
</dbReference>
<dbReference type="PANTHER" id="PTHR30461:SF23">
    <property type="entry name" value="DNA RECOMBINASE-RELATED"/>
    <property type="match status" value="1"/>
</dbReference>
<dbReference type="InterPro" id="IPR036162">
    <property type="entry name" value="Resolvase-like_N_sf"/>
</dbReference>
<accession>A0A512C4K6</accession>
<organism evidence="3 4">
    <name type="scientific">Microvirga aerophila</name>
    <dbReference type="NCBI Taxonomy" id="670291"/>
    <lineage>
        <taxon>Bacteria</taxon>
        <taxon>Pseudomonadati</taxon>
        <taxon>Pseudomonadota</taxon>
        <taxon>Alphaproteobacteria</taxon>
        <taxon>Hyphomicrobiales</taxon>
        <taxon>Methylobacteriaceae</taxon>
        <taxon>Microvirga</taxon>
    </lineage>
</organism>
<feature type="domain" description="Resolvase/invertase-type recombinase catalytic" evidence="2">
    <location>
        <begin position="20"/>
        <end position="171"/>
    </location>
</feature>
<dbReference type="AlphaFoldDB" id="A0A512C4K6"/>
<dbReference type="Pfam" id="PF00239">
    <property type="entry name" value="Resolvase"/>
    <property type="match status" value="1"/>
</dbReference>
<dbReference type="PANTHER" id="PTHR30461">
    <property type="entry name" value="DNA-INVERTASE FROM LAMBDOID PROPHAGE"/>
    <property type="match status" value="1"/>
</dbReference>
<sequence>MVTPPNLSDDHLTAARRAKLAYIYVRQSSLTQVKQHQESTELQYRLVERAEAWGWPRARIHVIDEDLGKSGAGTAERSGFQKLITEISLGHAGLVISLDASRLARNNRDWHQLLELCSLFGVLIADGERLFDPCAYHDRLLLGLSGIMSEAELHQIRLRLHQGQRQKAARGELSLPVPAGLAYDPAGAVILNPDEEVQARLALVFTAFRAWHSAHAVMRHLRANGLPLPVRSSRGPAPQEVIWREATSARVLSILHNPAYAGAYVYGRRHRAPGQMRAGSRRPGHRGSHRRVGGVPSGGSCRLHQLGGVYGQPAPSGR</sequence>
<evidence type="ECO:0000313" key="3">
    <source>
        <dbReference type="EMBL" id="GEO19139.1"/>
    </source>
</evidence>
<reference evidence="3 4" key="1">
    <citation type="submission" date="2019-07" db="EMBL/GenBank/DDBJ databases">
        <title>Whole genome shotgun sequence of Microvirga aerophila NBRC 106136.</title>
        <authorList>
            <person name="Hosoyama A."/>
            <person name="Uohara A."/>
            <person name="Ohji S."/>
            <person name="Ichikawa N."/>
        </authorList>
    </citation>
    <scope>NUCLEOTIDE SEQUENCE [LARGE SCALE GENOMIC DNA]</scope>
    <source>
        <strain evidence="3 4">NBRC 106136</strain>
    </source>
</reference>
<proteinExistence type="predicted"/>
<evidence type="ECO:0000259" key="2">
    <source>
        <dbReference type="PROSITE" id="PS51736"/>
    </source>
</evidence>
<dbReference type="SUPFAM" id="SSF53041">
    <property type="entry name" value="Resolvase-like"/>
    <property type="match status" value="1"/>
</dbReference>
<dbReference type="SMART" id="SM00857">
    <property type="entry name" value="Resolvase"/>
    <property type="match status" value="1"/>
</dbReference>
<evidence type="ECO:0000313" key="4">
    <source>
        <dbReference type="Proteomes" id="UP000321085"/>
    </source>
</evidence>
<dbReference type="CDD" id="cd00338">
    <property type="entry name" value="Ser_Recombinase"/>
    <property type="match status" value="1"/>
</dbReference>
<dbReference type="EMBL" id="BJYU01000333">
    <property type="protein sequence ID" value="GEO19139.1"/>
    <property type="molecule type" value="Genomic_DNA"/>
</dbReference>
<dbReference type="Gene3D" id="3.90.1750.20">
    <property type="entry name" value="Putative Large Serine Recombinase, Chain B, Domain 2"/>
    <property type="match status" value="1"/>
</dbReference>
<feature type="compositionally biased region" description="Basic residues" evidence="1">
    <location>
        <begin position="279"/>
        <end position="292"/>
    </location>
</feature>
<dbReference type="Pfam" id="PF07508">
    <property type="entry name" value="Recombinase"/>
    <property type="match status" value="1"/>
</dbReference>
<name>A0A512C4K6_9HYPH</name>
<protein>
    <recommendedName>
        <fullName evidence="2">Resolvase/invertase-type recombinase catalytic domain-containing protein</fullName>
    </recommendedName>
</protein>
<dbReference type="InterPro" id="IPR038109">
    <property type="entry name" value="DNA_bind_recomb_sf"/>
</dbReference>
<dbReference type="InterPro" id="IPR006119">
    <property type="entry name" value="Resolv_N"/>
</dbReference>
<dbReference type="PROSITE" id="PS51736">
    <property type="entry name" value="RECOMBINASES_3"/>
    <property type="match status" value="1"/>
</dbReference>
<dbReference type="Gene3D" id="3.40.50.1390">
    <property type="entry name" value="Resolvase, N-terminal catalytic domain"/>
    <property type="match status" value="1"/>
</dbReference>
<dbReference type="GO" id="GO:0000150">
    <property type="term" value="F:DNA strand exchange activity"/>
    <property type="evidence" value="ECO:0007669"/>
    <property type="project" value="InterPro"/>
</dbReference>
<comment type="caution">
    <text evidence="3">The sequence shown here is derived from an EMBL/GenBank/DDBJ whole genome shotgun (WGS) entry which is preliminary data.</text>
</comment>
<evidence type="ECO:0000256" key="1">
    <source>
        <dbReference type="SAM" id="MobiDB-lite"/>
    </source>
</evidence>
<dbReference type="RefSeq" id="WP_210207545.1">
    <property type="nucleotide sequence ID" value="NZ_BJYU01000333.1"/>
</dbReference>
<dbReference type="Proteomes" id="UP000321085">
    <property type="component" value="Unassembled WGS sequence"/>
</dbReference>